<reference evidence="1" key="2">
    <citation type="submission" date="2022-06" db="UniProtKB">
        <authorList>
            <consortium name="EnsemblMetazoa"/>
        </authorList>
    </citation>
    <scope>IDENTIFICATION</scope>
    <source>
        <strain evidence="1">PS312</strain>
    </source>
</reference>
<keyword evidence="2" id="KW-1185">Reference proteome</keyword>
<name>A0A2A6B8Q9_PRIPA</name>
<dbReference type="EnsemblMetazoa" id="PPA35413.1">
    <property type="protein sequence ID" value="PPA35413.1"/>
    <property type="gene ID" value="WBGene00273782"/>
</dbReference>
<dbReference type="AlphaFoldDB" id="A0A2A6B8Q9"/>
<protein>
    <submittedName>
        <fullName evidence="1">Uncharacterized protein</fullName>
    </submittedName>
</protein>
<reference evidence="2" key="1">
    <citation type="journal article" date="2008" name="Nat. Genet.">
        <title>The Pristionchus pacificus genome provides a unique perspective on nematode lifestyle and parasitism.</title>
        <authorList>
            <person name="Dieterich C."/>
            <person name="Clifton S.W."/>
            <person name="Schuster L.N."/>
            <person name="Chinwalla A."/>
            <person name="Delehaunty K."/>
            <person name="Dinkelacker I."/>
            <person name="Fulton L."/>
            <person name="Fulton R."/>
            <person name="Godfrey J."/>
            <person name="Minx P."/>
            <person name="Mitreva M."/>
            <person name="Roeseler W."/>
            <person name="Tian H."/>
            <person name="Witte H."/>
            <person name="Yang S.P."/>
            <person name="Wilson R.K."/>
            <person name="Sommer R.J."/>
        </authorList>
    </citation>
    <scope>NUCLEOTIDE SEQUENCE [LARGE SCALE GENOMIC DNA]</scope>
    <source>
        <strain evidence="2">PS312</strain>
    </source>
</reference>
<gene>
    <name evidence="1" type="primary">WBGene00273782</name>
</gene>
<dbReference type="Proteomes" id="UP000005239">
    <property type="component" value="Unassembled WGS sequence"/>
</dbReference>
<proteinExistence type="predicted"/>
<sequence>MIVNKFPVQKQKMNLIFAIIGLVIAIAGLIVAICVCQMRKRARSAAMAAAAGGGGMPGQPPMGTPIAPDSHALGQQSIDMHDNPSLLISSRRSSSLRRSIHSDHFAESVLGPPLDEVGDTRRVAQADGRGFSKLEVEESGGERRPPVDTAIPKERLGGFKYLKATAFVTSMQQASNDKTSTMKYAYLCRYAYCHGVSATAKCNEVCHTLAEKYDRPIVTARVKKLNGSKVPAADHEACRKECRNDCGKNDCKRECDYLCAMHFDNNNRKKYEDEFNELIGRFNGIGSPPGSPVKG</sequence>
<accession>A0A8R1ULU1</accession>
<accession>A0A2A6B8Q9</accession>
<evidence type="ECO:0000313" key="2">
    <source>
        <dbReference type="Proteomes" id="UP000005239"/>
    </source>
</evidence>
<organism evidence="1 2">
    <name type="scientific">Pristionchus pacificus</name>
    <name type="common">Parasitic nematode worm</name>
    <dbReference type="NCBI Taxonomy" id="54126"/>
    <lineage>
        <taxon>Eukaryota</taxon>
        <taxon>Metazoa</taxon>
        <taxon>Ecdysozoa</taxon>
        <taxon>Nematoda</taxon>
        <taxon>Chromadorea</taxon>
        <taxon>Rhabditida</taxon>
        <taxon>Rhabditina</taxon>
        <taxon>Diplogasteromorpha</taxon>
        <taxon>Diplogasteroidea</taxon>
        <taxon>Neodiplogasteridae</taxon>
        <taxon>Pristionchus</taxon>
    </lineage>
</organism>
<evidence type="ECO:0000313" key="1">
    <source>
        <dbReference type="EnsemblMetazoa" id="PPA35413.1"/>
    </source>
</evidence>